<dbReference type="EMBL" id="AMZH03003620">
    <property type="protein sequence ID" value="RRT71749.1"/>
    <property type="molecule type" value="Genomic_DNA"/>
</dbReference>
<evidence type="ECO:0000313" key="3">
    <source>
        <dbReference type="Proteomes" id="UP000287651"/>
    </source>
</evidence>
<proteinExistence type="predicted"/>
<evidence type="ECO:0000313" key="2">
    <source>
        <dbReference type="EMBL" id="RRT71749.1"/>
    </source>
</evidence>
<reference evidence="2 3" key="1">
    <citation type="journal article" date="2014" name="Agronomy (Basel)">
        <title>A Draft Genome Sequence for Ensete ventricosum, the Drought-Tolerant Tree Against Hunger.</title>
        <authorList>
            <person name="Harrison J."/>
            <person name="Moore K.A."/>
            <person name="Paszkiewicz K."/>
            <person name="Jones T."/>
            <person name="Grant M."/>
            <person name="Ambacheew D."/>
            <person name="Muzemil S."/>
            <person name="Studholme D.J."/>
        </authorList>
    </citation>
    <scope>NUCLEOTIDE SEQUENCE [LARGE SCALE GENOMIC DNA]</scope>
</reference>
<comment type="caution">
    <text evidence="2">The sequence shown here is derived from an EMBL/GenBank/DDBJ whole genome shotgun (WGS) entry which is preliminary data.</text>
</comment>
<dbReference type="Proteomes" id="UP000287651">
    <property type="component" value="Unassembled WGS sequence"/>
</dbReference>
<sequence length="268" mass="29710">MRTALNLAIFCNGVDKSCIRCHDTAKKMEKLSYLTCAKMMVGVPSQVAPIDCQPVVLWQLIGNPIPVVLGLVGWRRYRSYAEDPKEGDSELPSLHRRRQKSLRENVNSLDYWIAPRESTSWTGGNSCSLAHRRRCKSRKAARSASLYSLPAPETGGPRSGGEAVERRHRQPMLGGVDEHPVQLTLVPPVIADVDDDGTRRRFDGDPFAPVQHLQALTLKVRKPKSEWDGIPSVRSGSGHSVIELLPHAKTLEDGSHDDQEQEPEVLGV</sequence>
<dbReference type="AlphaFoldDB" id="A0A427A667"/>
<organism evidence="2 3">
    <name type="scientific">Ensete ventricosum</name>
    <name type="common">Abyssinian banana</name>
    <name type="synonym">Musa ensete</name>
    <dbReference type="NCBI Taxonomy" id="4639"/>
    <lineage>
        <taxon>Eukaryota</taxon>
        <taxon>Viridiplantae</taxon>
        <taxon>Streptophyta</taxon>
        <taxon>Embryophyta</taxon>
        <taxon>Tracheophyta</taxon>
        <taxon>Spermatophyta</taxon>
        <taxon>Magnoliopsida</taxon>
        <taxon>Liliopsida</taxon>
        <taxon>Zingiberales</taxon>
        <taxon>Musaceae</taxon>
        <taxon>Ensete</taxon>
    </lineage>
</organism>
<accession>A0A427A667</accession>
<feature type="region of interest" description="Disordered" evidence="1">
    <location>
        <begin position="144"/>
        <end position="166"/>
    </location>
</feature>
<protein>
    <submittedName>
        <fullName evidence="2">Uncharacterized protein</fullName>
    </submittedName>
</protein>
<name>A0A427A667_ENSVE</name>
<gene>
    <name evidence="2" type="ORF">B296_00027106</name>
</gene>
<evidence type="ECO:0000256" key="1">
    <source>
        <dbReference type="SAM" id="MobiDB-lite"/>
    </source>
</evidence>